<dbReference type="Proteomes" id="UP000050795">
    <property type="component" value="Unassembled WGS sequence"/>
</dbReference>
<feature type="transmembrane region" description="Helical" evidence="1">
    <location>
        <begin position="175"/>
        <end position="194"/>
    </location>
</feature>
<keyword evidence="1" id="KW-1133">Transmembrane helix</keyword>
<protein>
    <submittedName>
        <fullName evidence="3">Uncharacterized protein</fullName>
    </submittedName>
</protein>
<name>A0AA85J4G1_TRIRE</name>
<feature type="transmembrane region" description="Helical" evidence="1">
    <location>
        <begin position="133"/>
        <end position="154"/>
    </location>
</feature>
<keyword evidence="2" id="KW-1185">Reference proteome</keyword>
<dbReference type="AlphaFoldDB" id="A0AA85J4G1"/>
<accession>A0AA85J4G1</accession>
<keyword evidence="1" id="KW-0812">Transmembrane</keyword>
<evidence type="ECO:0000313" key="2">
    <source>
        <dbReference type="Proteomes" id="UP000050795"/>
    </source>
</evidence>
<organism evidence="2 3">
    <name type="scientific">Trichobilharzia regenti</name>
    <name type="common">Nasal bird schistosome</name>
    <dbReference type="NCBI Taxonomy" id="157069"/>
    <lineage>
        <taxon>Eukaryota</taxon>
        <taxon>Metazoa</taxon>
        <taxon>Spiralia</taxon>
        <taxon>Lophotrochozoa</taxon>
        <taxon>Platyhelminthes</taxon>
        <taxon>Trematoda</taxon>
        <taxon>Digenea</taxon>
        <taxon>Strigeidida</taxon>
        <taxon>Schistosomatoidea</taxon>
        <taxon>Schistosomatidae</taxon>
        <taxon>Trichobilharzia</taxon>
    </lineage>
</organism>
<evidence type="ECO:0000313" key="3">
    <source>
        <dbReference type="WBParaSite" id="TREG1_123000.1"/>
    </source>
</evidence>
<reference evidence="2" key="1">
    <citation type="submission" date="2022-06" db="EMBL/GenBank/DDBJ databases">
        <authorList>
            <person name="Berger JAMES D."/>
            <person name="Berger JAMES D."/>
        </authorList>
    </citation>
    <scope>NUCLEOTIDE SEQUENCE [LARGE SCALE GENOMIC DNA]</scope>
</reference>
<sequence length="223" mass="24778">MEKTHMKTIHTVEYPAVITNHFISLHFSILGSVLLVIVIFVKYMWYIPPLLYTMIGSIVVFYSLGIAGVCGVLNIGFNILALVLATAFAVAAIVCGYMLPKFNGKLEISLMVIAGVFLLCAVVFIFLRSYSMIFALLSGLFFSIAMFIILVLMGNDLGSSPKSRSGFNSPLFQGFCVWFGIIFLYIAMSLVLQWTDSTVKCEETSMSGAFLKFTHKEIKMEHT</sequence>
<feature type="transmembrane region" description="Helical" evidence="1">
    <location>
        <begin position="75"/>
        <end position="99"/>
    </location>
</feature>
<evidence type="ECO:0000256" key="1">
    <source>
        <dbReference type="SAM" id="Phobius"/>
    </source>
</evidence>
<reference evidence="3" key="2">
    <citation type="submission" date="2023-11" db="UniProtKB">
        <authorList>
            <consortium name="WormBaseParasite"/>
        </authorList>
    </citation>
    <scope>IDENTIFICATION</scope>
</reference>
<proteinExistence type="predicted"/>
<keyword evidence="1" id="KW-0472">Membrane</keyword>
<feature type="transmembrane region" description="Helical" evidence="1">
    <location>
        <begin position="106"/>
        <end position="127"/>
    </location>
</feature>
<dbReference type="WBParaSite" id="TREG1_123000.1">
    <property type="protein sequence ID" value="TREG1_123000.1"/>
    <property type="gene ID" value="TREG1_123000"/>
</dbReference>
<feature type="transmembrane region" description="Helical" evidence="1">
    <location>
        <begin position="23"/>
        <end position="43"/>
    </location>
</feature>
<feature type="transmembrane region" description="Helical" evidence="1">
    <location>
        <begin position="50"/>
        <end position="69"/>
    </location>
</feature>